<name>A0ABY3YMD6_9FLAO</name>
<feature type="transmembrane region" description="Helical" evidence="1">
    <location>
        <begin position="71"/>
        <end position="88"/>
    </location>
</feature>
<reference evidence="2 3" key="1">
    <citation type="journal article" date="2018" name="Int. J. Syst. Evol. Microbiol.">
        <title>Zhouia spongiae sp. nov., isolated from a marine sponge.</title>
        <authorList>
            <person name="Zhuang L."/>
            <person name="Lin B."/>
            <person name="Qin F."/>
            <person name="Luo L."/>
        </authorList>
    </citation>
    <scope>NUCLEOTIDE SEQUENCE [LARGE SCALE GENOMIC DNA]</scope>
    <source>
        <strain evidence="2 3">HN-Y44</strain>
    </source>
</reference>
<protein>
    <recommendedName>
        <fullName evidence="4">Riboflavin synthase subunit beta</fullName>
    </recommendedName>
</protein>
<keyword evidence="3" id="KW-1185">Reference proteome</keyword>
<evidence type="ECO:0008006" key="4">
    <source>
        <dbReference type="Google" id="ProtNLM"/>
    </source>
</evidence>
<proteinExistence type="predicted"/>
<evidence type="ECO:0000313" key="3">
    <source>
        <dbReference type="Proteomes" id="UP000829476"/>
    </source>
</evidence>
<dbReference type="Proteomes" id="UP000829476">
    <property type="component" value="Chromosome"/>
</dbReference>
<gene>
    <name evidence="2" type="ORF">MQE36_00330</name>
</gene>
<keyword evidence="1" id="KW-0472">Membrane</keyword>
<keyword evidence="1" id="KW-0812">Transmembrane</keyword>
<evidence type="ECO:0000313" key="2">
    <source>
        <dbReference type="EMBL" id="UNY98816.1"/>
    </source>
</evidence>
<dbReference type="EMBL" id="CP094326">
    <property type="protein sequence ID" value="UNY98816.1"/>
    <property type="molecule type" value="Genomic_DNA"/>
</dbReference>
<organism evidence="2 3">
    <name type="scientific">Zhouia spongiae</name>
    <dbReference type="NCBI Taxonomy" id="2202721"/>
    <lineage>
        <taxon>Bacteria</taxon>
        <taxon>Pseudomonadati</taxon>
        <taxon>Bacteroidota</taxon>
        <taxon>Flavobacteriia</taxon>
        <taxon>Flavobacteriales</taxon>
        <taxon>Flavobacteriaceae</taxon>
        <taxon>Zhouia</taxon>
    </lineage>
</organism>
<dbReference type="RefSeq" id="WP_242937222.1">
    <property type="nucleotide sequence ID" value="NZ_CP094326.1"/>
</dbReference>
<evidence type="ECO:0000256" key="1">
    <source>
        <dbReference type="SAM" id="Phobius"/>
    </source>
</evidence>
<keyword evidence="1" id="KW-1133">Transmembrane helix</keyword>
<sequence>MKLPTLFKQQGNKSYSYTPRYYDERKERLEKLKDKHTKRSDREYFEGYRRKSFREDWKATRKAKSDKNTKLRLVVIFILLLMFAYVALKNINLDTLF</sequence>
<accession>A0ABY3YMD6</accession>